<feature type="transmembrane region" description="Helical" evidence="8">
    <location>
        <begin position="146"/>
        <end position="167"/>
    </location>
</feature>
<accession>A0A4R4UEE1</accession>
<reference evidence="9 10" key="1">
    <citation type="submission" date="2019-03" db="EMBL/GenBank/DDBJ databases">
        <title>Draft genome sequences of novel Actinobacteria.</title>
        <authorList>
            <person name="Sahin N."/>
            <person name="Ay H."/>
            <person name="Saygin H."/>
        </authorList>
    </citation>
    <scope>NUCLEOTIDE SEQUENCE [LARGE SCALE GENOMIC DNA]</scope>
    <source>
        <strain evidence="9 10">KC310</strain>
    </source>
</reference>
<comment type="caution">
    <text evidence="9">The sequence shown here is derived from an EMBL/GenBank/DDBJ whole genome shotgun (WGS) entry which is preliminary data.</text>
</comment>
<comment type="similarity">
    <text evidence="7">Belongs to the glycosyltransferase 87 family.</text>
</comment>
<dbReference type="AlphaFoldDB" id="A0A4R4UEE1"/>
<feature type="transmembrane region" description="Helical" evidence="8">
    <location>
        <begin position="389"/>
        <end position="408"/>
    </location>
</feature>
<proteinExistence type="inferred from homology"/>
<feature type="transmembrane region" description="Helical" evidence="8">
    <location>
        <begin position="188"/>
        <end position="208"/>
    </location>
</feature>
<gene>
    <name evidence="9" type="ORF">E1292_46950</name>
</gene>
<dbReference type="EMBL" id="SMKO01000272">
    <property type="protein sequence ID" value="TDC87224.1"/>
    <property type="molecule type" value="Genomic_DNA"/>
</dbReference>
<dbReference type="InterPro" id="IPR018584">
    <property type="entry name" value="GT87"/>
</dbReference>
<evidence type="ECO:0000256" key="2">
    <source>
        <dbReference type="ARBA" id="ARBA00022475"/>
    </source>
</evidence>
<feature type="transmembrane region" description="Helical" evidence="8">
    <location>
        <begin position="250"/>
        <end position="276"/>
    </location>
</feature>
<evidence type="ECO:0000256" key="7">
    <source>
        <dbReference type="ARBA" id="ARBA00024033"/>
    </source>
</evidence>
<feature type="transmembrane region" description="Helical" evidence="8">
    <location>
        <begin position="334"/>
        <end position="361"/>
    </location>
</feature>
<keyword evidence="3" id="KW-0808">Transferase</keyword>
<sequence>MVAGPPGLGWTLAAWALFAAALWLARRVPERRLGALVVAGGITLAATGLAAPPSSSTDSFRYAWDGRVQAAGISPYDHPPSDPELVRLRDDWLFPPRCDAPRLWPLPGDGCTRINRPAEPTIYPPVAQGYFLLIHWLSPEGSRHKALQLGGWVMAVLALVALCRLAGARRAACWAWCPAVPIEAVNNAHVDMLGVLLVVLAFGAVSAGRARGTLLGAAVAAKLLPATALPGALSGVLANGVAWRRVLVTVVPAALVVALSYLPYVLASGTAVLGYLPGYLKEERYDGAGHGNRYAVLRLLLPDSWAPYVAIALMGLVVLLVLRYGDADRPWRGALLVSGSLLLLFTPGYSWYALLVVALVAMDGRGEWLGVALAGAVAYTAGPADPDSLGTPFYAAAALAVLICWAVRRPRPAQARRRLPSASRKD</sequence>
<keyword evidence="6 8" id="KW-0472">Membrane</keyword>
<protein>
    <submittedName>
        <fullName evidence="9">DUF2029 domain-containing protein</fullName>
    </submittedName>
</protein>
<name>A0A4R4UEE1_9ACTN</name>
<comment type="subcellular location">
    <subcellularLocation>
        <location evidence="1">Cell membrane</location>
        <topology evidence="1">Multi-pass membrane protein</topology>
    </subcellularLocation>
</comment>
<evidence type="ECO:0000313" key="10">
    <source>
        <dbReference type="Proteomes" id="UP000295258"/>
    </source>
</evidence>
<feature type="transmembrane region" description="Helical" evidence="8">
    <location>
        <begin position="32"/>
        <end position="51"/>
    </location>
</feature>
<evidence type="ECO:0000256" key="4">
    <source>
        <dbReference type="ARBA" id="ARBA00022692"/>
    </source>
</evidence>
<dbReference type="Pfam" id="PF09594">
    <property type="entry name" value="GT87"/>
    <property type="match status" value="1"/>
</dbReference>
<keyword evidence="2" id="KW-1003">Cell membrane</keyword>
<feature type="transmembrane region" description="Helical" evidence="8">
    <location>
        <begin position="305"/>
        <end position="322"/>
    </location>
</feature>
<evidence type="ECO:0000256" key="3">
    <source>
        <dbReference type="ARBA" id="ARBA00022679"/>
    </source>
</evidence>
<evidence type="ECO:0000313" key="9">
    <source>
        <dbReference type="EMBL" id="TDC87224.1"/>
    </source>
</evidence>
<keyword evidence="4 8" id="KW-0812">Transmembrane</keyword>
<keyword evidence="10" id="KW-1185">Reference proteome</keyword>
<keyword evidence="5 8" id="KW-1133">Transmembrane helix</keyword>
<evidence type="ECO:0000256" key="5">
    <source>
        <dbReference type="ARBA" id="ARBA00022989"/>
    </source>
</evidence>
<dbReference type="GO" id="GO:0016758">
    <property type="term" value="F:hexosyltransferase activity"/>
    <property type="evidence" value="ECO:0007669"/>
    <property type="project" value="InterPro"/>
</dbReference>
<evidence type="ECO:0000256" key="8">
    <source>
        <dbReference type="SAM" id="Phobius"/>
    </source>
</evidence>
<dbReference type="Proteomes" id="UP000295258">
    <property type="component" value="Unassembled WGS sequence"/>
</dbReference>
<feature type="transmembrane region" description="Helical" evidence="8">
    <location>
        <begin position="6"/>
        <end position="25"/>
    </location>
</feature>
<evidence type="ECO:0000256" key="6">
    <source>
        <dbReference type="ARBA" id="ARBA00023136"/>
    </source>
</evidence>
<dbReference type="GO" id="GO:0005886">
    <property type="term" value="C:plasma membrane"/>
    <property type="evidence" value="ECO:0007669"/>
    <property type="project" value="UniProtKB-SubCell"/>
</dbReference>
<organism evidence="9 10">
    <name type="scientific">Nonomuraea deserti</name>
    <dbReference type="NCBI Taxonomy" id="1848322"/>
    <lineage>
        <taxon>Bacteria</taxon>
        <taxon>Bacillati</taxon>
        <taxon>Actinomycetota</taxon>
        <taxon>Actinomycetes</taxon>
        <taxon>Streptosporangiales</taxon>
        <taxon>Streptosporangiaceae</taxon>
        <taxon>Nonomuraea</taxon>
    </lineage>
</organism>
<feature type="transmembrane region" description="Helical" evidence="8">
    <location>
        <begin position="214"/>
        <end position="238"/>
    </location>
</feature>
<evidence type="ECO:0000256" key="1">
    <source>
        <dbReference type="ARBA" id="ARBA00004651"/>
    </source>
</evidence>